<keyword evidence="3 6" id="KW-0805">Transcription regulation</keyword>
<dbReference type="Pfam" id="PF04844">
    <property type="entry name" value="Ovate"/>
    <property type="match status" value="1"/>
</dbReference>
<evidence type="ECO:0000313" key="10">
    <source>
        <dbReference type="Proteomes" id="UP000596660"/>
    </source>
</evidence>
<dbReference type="NCBIfam" id="TIGR01568">
    <property type="entry name" value="A_thal_3678"/>
    <property type="match status" value="1"/>
</dbReference>
<dbReference type="Proteomes" id="UP000596660">
    <property type="component" value="Unplaced"/>
</dbReference>
<name>A0A803M1R3_CHEQI</name>
<evidence type="ECO:0000256" key="5">
    <source>
        <dbReference type="ARBA" id="ARBA00023242"/>
    </source>
</evidence>
<dbReference type="EnsemblPlants" id="AUR62021895-RA">
    <property type="protein sequence ID" value="AUR62021895-RA:cds"/>
    <property type="gene ID" value="AUR62021895"/>
</dbReference>
<feature type="region of interest" description="Disordered" evidence="7">
    <location>
        <begin position="61"/>
        <end position="87"/>
    </location>
</feature>
<evidence type="ECO:0000256" key="1">
    <source>
        <dbReference type="ARBA" id="ARBA00004123"/>
    </source>
</evidence>
<proteinExistence type="predicted"/>
<comment type="function">
    <text evidence="6">Transcriptional repressor that regulates multiple aspects of plant growth and development.</text>
</comment>
<feature type="domain" description="OVATE" evidence="8">
    <location>
        <begin position="78"/>
        <end position="137"/>
    </location>
</feature>
<keyword evidence="2 6" id="KW-0678">Repressor</keyword>
<reference evidence="9" key="2">
    <citation type="submission" date="2021-03" db="UniProtKB">
        <authorList>
            <consortium name="EnsemblPlants"/>
        </authorList>
    </citation>
    <scope>IDENTIFICATION</scope>
</reference>
<evidence type="ECO:0000256" key="7">
    <source>
        <dbReference type="SAM" id="MobiDB-lite"/>
    </source>
</evidence>
<keyword evidence="4 6" id="KW-0804">Transcription</keyword>
<evidence type="ECO:0000256" key="2">
    <source>
        <dbReference type="ARBA" id="ARBA00022491"/>
    </source>
</evidence>
<organism evidence="9 10">
    <name type="scientific">Chenopodium quinoa</name>
    <name type="common">Quinoa</name>
    <dbReference type="NCBI Taxonomy" id="63459"/>
    <lineage>
        <taxon>Eukaryota</taxon>
        <taxon>Viridiplantae</taxon>
        <taxon>Streptophyta</taxon>
        <taxon>Embryophyta</taxon>
        <taxon>Tracheophyta</taxon>
        <taxon>Spermatophyta</taxon>
        <taxon>Magnoliopsida</taxon>
        <taxon>eudicotyledons</taxon>
        <taxon>Gunneridae</taxon>
        <taxon>Pentapetalae</taxon>
        <taxon>Caryophyllales</taxon>
        <taxon>Chenopodiaceae</taxon>
        <taxon>Chenopodioideae</taxon>
        <taxon>Atripliceae</taxon>
        <taxon>Chenopodium</taxon>
    </lineage>
</organism>
<dbReference type="InterPro" id="IPR038933">
    <property type="entry name" value="Ovate"/>
</dbReference>
<comment type="subcellular location">
    <subcellularLocation>
        <location evidence="1 6">Nucleus</location>
    </subcellularLocation>
</comment>
<dbReference type="GO" id="GO:0005634">
    <property type="term" value="C:nucleus"/>
    <property type="evidence" value="ECO:0007669"/>
    <property type="project" value="UniProtKB-SubCell"/>
</dbReference>
<reference evidence="9" key="1">
    <citation type="journal article" date="2017" name="Nature">
        <title>The genome of Chenopodium quinoa.</title>
        <authorList>
            <person name="Jarvis D.E."/>
            <person name="Ho Y.S."/>
            <person name="Lightfoot D.J."/>
            <person name="Schmoeckel S.M."/>
            <person name="Li B."/>
            <person name="Borm T.J.A."/>
            <person name="Ohyanagi H."/>
            <person name="Mineta K."/>
            <person name="Michell C.T."/>
            <person name="Saber N."/>
            <person name="Kharbatia N.M."/>
            <person name="Rupper R.R."/>
            <person name="Sharp A.R."/>
            <person name="Dally N."/>
            <person name="Boughton B.A."/>
            <person name="Woo Y.H."/>
            <person name="Gao G."/>
            <person name="Schijlen E.G.W.M."/>
            <person name="Guo X."/>
            <person name="Momin A.A."/>
            <person name="Negrao S."/>
            <person name="Al-Babili S."/>
            <person name="Gehring C."/>
            <person name="Roessner U."/>
            <person name="Jung C."/>
            <person name="Murphy K."/>
            <person name="Arold S.T."/>
            <person name="Gojobori T."/>
            <person name="van der Linden C.G."/>
            <person name="van Loo E.N."/>
            <person name="Jellen E.N."/>
            <person name="Maughan P.J."/>
            <person name="Tester M."/>
        </authorList>
    </citation>
    <scope>NUCLEOTIDE SEQUENCE [LARGE SCALE GENOMIC DNA]</scope>
    <source>
        <strain evidence="9">cv. PI 614886</strain>
    </source>
</reference>
<dbReference type="PANTHER" id="PTHR33057">
    <property type="entry name" value="TRANSCRIPTION REPRESSOR OFP7-RELATED"/>
    <property type="match status" value="1"/>
</dbReference>
<protein>
    <recommendedName>
        <fullName evidence="6">Transcription repressor</fullName>
    </recommendedName>
    <alternativeName>
        <fullName evidence="6">Ovate family protein</fullName>
    </alternativeName>
</protein>
<evidence type="ECO:0000256" key="3">
    <source>
        <dbReference type="ARBA" id="ARBA00023015"/>
    </source>
</evidence>
<sequence length="137" mass="15977">MQGRRSNKFKGTGGCRALCCTNCRTSTEGDESSGSSDRYPSISSLAHHMVQERLDQMIKENEEEKARSLMEARKRKQKKKSSHDPMEDFRRSMVEVILANRIKEPNDLRYLLKCYITMNSVEYRGIILEAFHQWNLE</sequence>
<dbReference type="OMA" id="RALCCSN"/>
<dbReference type="GO" id="GO:0045892">
    <property type="term" value="P:negative regulation of DNA-templated transcription"/>
    <property type="evidence" value="ECO:0007669"/>
    <property type="project" value="UniProtKB-UniRule"/>
</dbReference>
<dbReference type="Gramene" id="AUR62021895-RA">
    <property type="protein sequence ID" value="AUR62021895-RA:cds"/>
    <property type="gene ID" value="AUR62021895"/>
</dbReference>
<dbReference type="PROSITE" id="PS51754">
    <property type="entry name" value="OVATE"/>
    <property type="match status" value="1"/>
</dbReference>
<dbReference type="InterPro" id="IPR006458">
    <property type="entry name" value="Ovate_C"/>
</dbReference>
<dbReference type="PANTHER" id="PTHR33057:SF114">
    <property type="entry name" value="TRANSCRIPTION REPRESSOR-RELATED"/>
    <property type="match status" value="1"/>
</dbReference>
<accession>A0A803M1R3</accession>
<keyword evidence="5 6" id="KW-0539">Nucleus</keyword>
<evidence type="ECO:0000259" key="8">
    <source>
        <dbReference type="PROSITE" id="PS51754"/>
    </source>
</evidence>
<evidence type="ECO:0000256" key="6">
    <source>
        <dbReference type="RuleBase" id="RU367028"/>
    </source>
</evidence>
<dbReference type="AlphaFoldDB" id="A0A803M1R3"/>
<evidence type="ECO:0000313" key="9">
    <source>
        <dbReference type="EnsemblPlants" id="AUR62021895-RA:cds"/>
    </source>
</evidence>
<feature type="compositionally biased region" description="Basic and acidic residues" evidence="7">
    <location>
        <begin position="61"/>
        <end position="72"/>
    </location>
</feature>
<keyword evidence="10" id="KW-1185">Reference proteome</keyword>
<evidence type="ECO:0000256" key="4">
    <source>
        <dbReference type="ARBA" id="ARBA00023163"/>
    </source>
</evidence>